<keyword evidence="2" id="KW-0418">Kinase</keyword>
<evidence type="ECO:0000256" key="6">
    <source>
        <dbReference type="ARBA" id="ARBA00023136"/>
    </source>
</evidence>
<accession>A0AA88AFN9</accession>
<evidence type="ECO:0000256" key="3">
    <source>
        <dbReference type="ARBA" id="ARBA00022692"/>
    </source>
</evidence>
<name>A0AA88AFN9_FICCA</name>
<proteinExistence type="predicted"/>
<evidence type="ECO:0000256" key="2">
    <source>
        <dbReference type="ARBA" id="ARBA00022527"/>
    </source>
</evidence>
<keyword evidence="2" id="KW-0808">Transferase</keyword>
<keyword evidence="3" id="KW-0812">Transmembrane</keyword>
<dbReference type="GO" id="GO:0016020">
    <property type="term" value="C:membrane"/>
    <property type="evidence" value="ECO:0007669"/>
    <property type="project" value="UniProtKB-SubCell"/>
</dbReference>
<dbReference type="GO" id="GO:0004674">
    <property type="term" value="F:protein serine/threonine kinase activity"/>
    <property type="evidence" value="ECO:0007669"/>
    <property type="project" value="UniProtKB-KW"/>
</dbReference>
<evidence type="ECO:0000313" key="9">
    <source>
        <dbReference type="Proteomes" id="UP001187192"/>
    </source>
</evidence>
<dbReference type="Gene3D" id="3.30.200.20">
    <property type="entry name" value="Phosphorylase Kinase, domain 1"/>
    <property type="match status" value="1"/>
</dbReference>
<comment type="caution">
    <text evidence="8">The sequence shown here is derived from an EMBL/GenBank/DDBJ whole genome shotgun (WGS) entry which is preliminary data.</text>
</comment>
<dbReference type="Proteomes" id="UP001187192">
    <property type="component" value="Unassembled WGS sequence"/>
</dbReference>
<reference evidence="8" key="1">
    <citation type="submission" date="2023-07" db="EMBL/GenBank/DDBJ databases">
        <title>draft genome sequence of fig (Ficus carica).</title>
        <authorList>
            <person name="Takahashi T."/>
            <person name="Nishimura K."/>
        </authorList>
    </citation>
    <scope>NUCLEOTIDE SEQUENCE</scope>
</reference>
<comment type="subcellular location">
    <subcellularLocation>
        <location evidence="1">Membrane</location>
        <topology evidence="1">Single-pass type I membrane protein</topology>
    </subcellularLocation>
</comment>
<organism evidence="8 9">
    <name type="scientific">Ficus carica</name>
    <name type="common">Common fig</name>
    <dbReference type="NCBI Taxonomy" id="3494"/>
    <lineage>
        <taxon>Eukaryota</taxon>
        <taxon>Viridiplantae</taxon>
        <taxon>Streptophyta</taxon>
        <taxon>Embryophyta</taxon>
        <taxon>Tracheophyta</taxon>
        <taxon>Spermatophyta</taxon>
        <taxon>Magnoliopsida</taxon>
        <taxon>eudicotyledons</taxon>
        <taxon>Gunneridae</taxon>
        <taxon>Pentapetalae</taxon>
        <taxon>rosids</taxon>
        <taxon>fabids</taxon>
        <taxon>Rosales</taxon>
        <taxon>Moraceae</taxon>
        <taxon>Ficeae</taxon>
        <taxon>Ficus</taxon>
    </lineage>
</organism>
<evidence type="ECO:0000313" key="8">
    <source>
        <dbReference type="EMBL" id="GMN51709.1"/>
    </source>
</evidence>
<keyword evidence="4" id="KW-0732">Signal</keyword>
<keyword evidence="7" id="KW-0325">Glycoprotein</keyword>
<keyword evidence="2" id="KW-0723">Serine/threonine-protein kinase</keyword>
<sequence>MYDGIEEFLQSHSHLMPIRYAYKDIKKMTKGFRDKLGEGGFRSVYKGKLSNVATWGPLNIV</sequence>
<dbReference type="AlphaFoldDB" id="A0AA88AFN9"/>
<gene>
    <name evidence="8" type="ORF">TIFTF001_020856</name>
</gene>
<evidence type="ECO:0000256" key="5">
    <source>
        <dbReference type="ARBA" id="ARBA00022989"/>
    </source>
</evidence>
<dbReference type="EMBL" id="BTGU01000038">
    <property type="protein sequence ID" value="GMN51709.1"/>
    <property type="molecule type" value="Genomic_DNA"/>
</dbReference>
<keyword evidence="6" id="KW-0472">Membrane</keyword>
<evidence type="ECO:0000256" key="1">
    <source>
        <dbReference type="ARBA" id="ARBA00004479"/>
    </source>
</evidence>
<keyword evidence="9" id="KW-1185">Reference proteome</keyword>
<dbReference type="PANTHER" id="PTHR27009">
    <property type="entry name" value="RUST RESISTANCE KINASE LR10-RELATED"/>
    <property type="match status" value="1"/>
</dbReference>
<evidence type="ECO:0000256" key="4">
    <source>
        <dbReference type="ARBA" id="ARBA00022729"/>
    </source>
</evidence>
<protein>
    <submittedName>
        <fullName evidence="8">Uncharacterized protein</fullName>
    </submittedName>
</protein>
<evidence type="ECO:0000256" key="7">
    <source>
        <dbReference type="ARBA" id="ARBA00023180"/>
    </source>
</evidence>
<dbReference type="InterPro" id="IPR045874">
    <property type="entry name" value="LRK10/LRL21-25-like"/>
</dbReference>
<keyword evidence="5" id="KW-1133">Transmembrane helix</keyword>
<dbReference type="Gramene" id="FCD_00020218-RA">
    <property type="protein sequence ID" value="FCD_00020218-RA:cds"/>
    <property type="gene ID" value="FCD_00020218"/>
</dbReference>